<keyword evidence="2" id="KW-1185">Reference proteome</keyword>
<evidence type="ECO:0000313" key="2">
    <source>
        <dbReference type="Proteomes" id="UP001497623"/>
    </source>
</evidence>
<organism evidence="1 2">
    <name type="scientific">Meganyctiphanes norvegica</name>
    <name type="common">Northern krill</name>
    <name type="synonym">Thysanopoda norvegica</name>
    <dbReference type="NCBI Taxonomy" id="48144"/>
    <lineage>
        <taxon>Eukaryota</taxon>
        <taxon>Metazoa</taxon>
        <taxon>Ecdysozoa</taxon>
        <taxon>Arthropoda</taxon>
        <taxon>Crustacea</taxon>
        <taxon>Multicrustacea</taxon>
        <taxon>Malacostraca</taxon>
        <taxon>Eumalacostraca</taxon>
        <taxon>Eucarida</taxon>
        <taxon>Euphausiacea</taxon>
        <taxon>Euphausiidae</taxon>
        <taxon>Meganyctiphanes</taxon>
    </lineage>
</organism>
<gene>
    <name evidence="1" type="ORF">MNOR_LOCUS39298</name>
</gene>
<protein>
    <submittedName>
        <fullName evidence="1">Uncharacterized protein</fullName>
    </submittedName>
</protein>
<dbReference type="EMBL" id="CAXKWB010100134">
    <property type="protein sequence ID" value="CAL4224072.1"/>
    <property type="molecule type" value="Genomic_DNA"/>
</dbReference>
<proteinExistence type="predicted"/>
<dbReference type="AlphaFoldDB" id="A0AAV2SQU2"/>
<comment type="caution">
    <text evidence="1">The sequence shown here is derived from an EMBL/GenBank/DDBJ whole genome shotgun (WGS) entry which is preliminary data.</text>
</comment>
<sequence length="303" mass="34813">WDLLHLINRAHKDAKGKAIYYSDDVEIEDTDSATNDIEEDQNGQNKACLISELIDYIQSEARQHRSGIKYTLMKIVTHGKFKRPKVWSNTRMVVYEWEMLERFLENAVYFAIPTKHLLLAHVHGLVMFSLKNILKNVQRTDLEYNYVKSVIEENVGLNAMKLSSRVAKDVHNKVSIQYLKSDKSLTEQTNICSQSEKTFCEVLYDYLEDNELFIPQQGDNRATRSEPFSIDDAKNTSDLYTDLFLKAIKKRLVFTDMSQLPGAYSEAPAEGIFSIYSRVSLGRERATIDHLIALTRIAVHAPP</sequence>
<dbReference type="Proteomes" id="UP001497623">
    <property type="component" value="Unassembled WGS sequence"/>
</dbReference>
<name>A0AAV2SQU2_MEGNR</name>
<evidence type="ECO:0000313" key="1">
    <source>
        <dbReference type="EMBL" id="CAL4224072.1"/>
    </source>
</evidence>
<accession>A0AAV2SQU2</accession>
<feature type="non-terminal residue" evidence="1">
    <location>
        <position position="1"/>
    </location>
</feature>
<feature type="non-terminal residue" evidence="1">
    <location>
        <position position="303"/>
    </location>
</feature>
<reference evidence="1 2" key="1">
    <citation type="submission" date="2024-05" db="EMBL/GenBank/DDBJ databases">
        <authorList>
            <person name="Wallberg A."/>
        </authorList>
    </citation>
    <scope>NUCLEOTIDE SEQUENCE [LARGE SCALE GENOMIC DNA]</scope>
</reference>